<protein>
    <submittedName>
        <fullName evidence="1">Polyprotein</fullName>
    </submittedName>
</protein>
<dbReference type="SUPFAM" id="SSF53098">
    <property type="entry name" value="Ribonuclease H-like"/>
    <property type="match status" value="1"/>
</dbReference>
<evidence type="ECO:0000313" key="2">
    <source>
        <dbReference type="Proteomes" id="UP000198211"/>
    </source>
</evidence>
<name>A0A225V4L4_9STRA</name>
<dbReference type="EMBL" id="NBNE01007624">
    <property type="protein sequence ID" value="OWZ00411.1"/>
    <property type="molecule type" value="Genomic_DNA"/>
</dbReference>
<dbReference type="AlphaFoldDB" id="A0A225V4L4"/>
<dbReference type="GO" id="GO:0003676">
    <property type="term" value="F:nucleic acid binding"/>
    <property type="evidence" value="ECO:0007669"/>
    <property type="project" value="InterPro"/>
</dbReference>
<keyword evidence="2" id="KW-1185">Reference proteome</keyword>
<dbReference type="Proteomes" id="UP000198211">
    <property type="component" value="Unassembled WGS sequence"/>
</dbReference>
<dbReference type="InterPro" id="IPR039537">
    <property type="entry name" value="Retrotran_Ty1/copia-like"/>
</dbReference>
<dbReference type="Gene3D" id="3.30.420.10">
    <property type="entry name" value="Ribonuclease H-like superfamily/Ribonuclease H"/>
    <property type="match status" value="1"/>
</dbReference>
<dbReference type="OrthoDB" id="115365at2759"/>
<dbReference type="STRING" id="4795.A0A225V4L4"/>
<evidence type="ECO:0000313" key="1">
    <source>
        <dbReference type="EMBL" id="OWZ00411.1"/>
    </source>
</evidence>
<comment type="caution">
    <text evidence="1">The sequence shown here is derived from an EMBL/GenBank/DDBJ whole genome shotgun (WGS) entry which is preliminary data.</text>
</comment>
<dbReference type="InterPro" id="IPR036397">
    <property type="entry name" value="RNaseH_sf"/>
</dbReference>
<organism evidence="1 2">
    <name type="scientific">Phytophthora megakarya</name>
    <dbReference type="NCBI Taxonomy" id="4795"/>
    <lineage>
        <taxon>Eukaryota</taxon>
        <taxon>Sar</taxon>
        <taxon>Stramenopiles</taxon>
        <taxon>Oomycota</taxon>
        <taxon>Peronosporomycetes</taxon>
        <taxon>Peronosporales</taxon>
        <taxon>Peronosporaceae</taxon>
        <taxon>Phytophthora</taxon>
    </lineage>
</organism>
<sequence length="109" mass="12853">MNRTFVEMARSMLHHQQLDKAWWAEALMTAVYVINRLPNTARDKVTPYELVYKVKPDLRHHRVLGSRGFVLVDKSRRSKWDSKAHQCIVWGMHRNVRLTVSGMKRIIAL</sequence>
<dbReference type="InterPro" id="IPR012337">
    <property type="entry name" value="RNaseH-like_sf"/>
</dbReference>
<gene>
    <name evidence="1" type="ORF">PHMEG_00028400</name>
</gene>
<accession>A0A225V4L4</accession>
<reference evidence="2" key="1">
    <citation type="submission" date="2017-03" db="EMBL/GenBank/DDBJ databases">
        <title>Phytopthora megakarya and P. palmivora, two closely related causual agents of cacao black pod achieved similar genome size and gene model numbers by different mechanisms.</title>
        <authorList>
            <person name="Ali S."/>
            <person name="Shao J."/>
            <person name="Larry D.J."/>
            <person name="Kronmiller B."/>
            <person name="Shen D."/>
            <person name="Strem M.D."/>
            <person name="Melnick R.L."/>
            <person name="Guiltinan M.J."/>
            <person name="Tyler B.M."/>
            <person name="Meinhardt L.W."/>
            <person name="Bailey B.A."/>
        </authorList>
    </citation>
    <scope>NUCLEOTIDE SEQUENCE [LARGE SCALE GENOMIC DNA]</scope>
    <source>
        <strain evidence="2">zdho120</strain>
    </source>
</reference>
<proteinExistence type="predicted"/>
<dbReference type="PANTHER" id="PTHR42648:SF28">
    <property type="entry name" value="TRANSPOSON-ENCODED PROTEIN WITH RIBONUCLEASE H-LIKE AND RETROVIRUS ZINC FINGER-LIKE DOMAINS"/>
    <property type="match status" value="1"/>
</dbReference>
<dbReference type="PANTHER" id="PTHR42648">
    <property type="entry name" value="TRANSPOSASE, PUTATIVE-RELATED"/>
    <property type="match status" value="1"/>
</dbReference>